<dbReference type="SUPFAM" id="SSF55729">
    <property type="entry name" value="Acyl-CoA N-acyltransferases (Nat)"/>
    <property type="match status" value="1"/>
</dbReference>
<evidence type="ECO:0000313" key="2">
    <source>
        <dbReference type="Proteomes" id="UP000268094"/>
    </source>
</evidence>
<dbReference type="InterPro" id="IPR016181">
    <property type="entry name" value="Acyl_CoA_acyltransferase"/>
</dbReference>
<dbReference type="EMBL" id="RAVZ01000024">
    <property type="protein sequence ID" value="RKG92491.1"/>
    <property type="molecule type" value="Genomic_DNA"/>
</dbReference>
<accession>A0A3A8JPX2</accession>
<reference evidence="2" key="1">
    <citation type="submission" date="2018-09" db="EMBL/GenBank/DDBJ databases">
        <authorList>
            <person name="Livingstone P.G."/>
            <person name="Whitworth D.E."/>
        </authorList>
    </citation>
    <scope>NUCLEOTIDE SEQUENCE [LARGE SCALE GENOMIC DNA]</scope>
    <source>
        <strain evidence="2">CA054A</strain>
    </source>
</reference>
<dbReference type="AlphaFoldDB" id="A0A3A8JPX2"/>
<organism evidence="1 2">
    <name type="scientific">Corallococcus terminator</name>
    <dbReference type="NCBI Taxonomy" id="2316733"/>
    <lineage>
        <taxon>Bacteria</taxon>
        <taxon>Pseudomonadati</taxon>
        <taxon>Myxococcota</taxon>
        <taxon>Myxococcia</taxon>
        <taxon>Myxococcales</taxon>
        <taxon>Cystobacterineae</taxon>
        <taxon>Myxococcaceae</taxon>
        <taxon>Corallococcus</taxon>
    </lineage>
</organism>
<gene>
    <name evidence="1" type="ORF">D7V88_05840</name>
</gene>
<proteinExistence type="predicted"/>
<dbReference type="GO" id="GO:0016740">
    <property type="term" value="F:transferase activity"/>
    <property type="evidence" value="ECO:0007669"/>
    <property type="project" value="UniProtKB-KW"/>
</dbReference>
<dbReference type="OrthoDB" id="5496435at2"/>
<dbReference type="Proteomes" id="UP000268094">
    <property type="component" value="Unassembled WGS sequence"/>
</dbReference>
<sequence length="317" mass="35449">MQSMTQWRAILVPDGGQRACCADYFRSEPYLKAEGVTHSLIVEDGEGRALRVPLIVRPIEGTPYRDAVSPYGFPGAELNGMSEVPPDAIDWRGMELVSIFVRDRIGGPCCFSGGRLRTDVCLIDSTQPVRFRDDHAADIRRNTRLGYVSTYVPVKESTEEQREALKALYRRTLARDRADARYDFTDAWFEEVFTCGFAWLVTTRAPDGAIASSALAVLSDGLLHHFIGGTADAYLKHSPEKNEYPVLVELSAKLEAPMHLGGGLRPGDRLEQFKRGFANRMSSFYTHDLICDPDVYAELSRGHEATDYFPAYRAPRS</sequence>
<dbReference type="RefSeq" id="WP_120539609.1">
    <property type="nucleotide sequence ID" value="NZ_RAVZ01000024.1"/>
</dbReference>
<keyword evidence="1" id="KW-0808">Transferase</keyword>
<evidence type="ECO:0000313" key="1">
    <source>
        <dbReference type="EMBL" id="RKG92491.1"/>
    </source>
</evidence>
<protein>
    <submittedName>
        <fullName evidence="1">GNAT family N-acetyltransferase</fullName>
    </submittedName>
</protein>
<keyword evidence="2" id="KW-1185">Reference proteome</keyword>
<comment type="caution">
    <text evidence="1">The sequence shown here is derived from an EMBL/GenBank/DDBJ whole genome shotgun (WGS) entry which is preliminary data.</text>
</comment>
<name>A0A3A8JPX2_9BACT</name>